<dbReference type="InterPro" id="IPR032675">
    <property type="entry name" value="LRR_dom_sf"/>
</dbReference>
<feature type="compositionally biased region" description="Basic and acidic residues" evidence="3">
    <location>
        <begin position="413"/>
        <end position="423"/>
    </location>
</feature>
<dbReference type="PANTHER" id="PTHR48051:SF46">
    <property type="entry name" value="LEUCINE RICH REPEAT-CONTAINING DOMAIN PROTEIN"/>
    <property type="match status" value="1"/>
</dbReference>
<dbReference type="GO" id="GO:0005737">
    <property type="term" value="C:cytoplasm"/>
    <property type="evidence" value="ECO:0007669"/>
    <property type="project" value="TreeGrafter"/>
</dbReference>
<evidence type="ECO:0000256" key="1">
    <source>
        <dbReference type="ARBA" id="ARBA00022614"/>
    </source>
</evidence>
<feature type="region of interest" description="Disordered" evidence="3">
    <location>
        <begin position="385"/>
        <end position="451"/>
    </location>
</feature>
<dbReference type="Gene3D" id="3.80.10.10">
    <property type="entry name" value="Ribonuclease Inhibitor"/>
    <property type="match status" value="1"/>
</dbReference>
<dbReference type="SMART" id="SM00369">
    <property type="entry name" value="LRR_TYP"/>
    <property type="match status" value="3"/>
</dbReference>
<name>A0A8J9YZ82_BRALA</name>
<reference evidence="4" key="1">
    <citation type="submission" date="2022-01" db="EMBL/GenBank/DDBJ databases">
        <authorList>
            <person name="Braso-Vives M."/>
        </authorList>
    </citation>
    <scope>NUCLEOTIDE SEQUENCE</scope>
</reference>
<feature type="compositionally biased region" description="Polar residues" evidence="3">
    <location>
        <begin position="325"/>
        <end position="335"/>
    </location>
</feature>
<protein>
    <submittedName>
        <fullName evidence="4">LRRC63 protein</fullName>
    </submittedName>
</protein>
<feature type="region of interest" description="Disordered" evidence="3">
    <location>
        <begin position="237"/>
        <end position="346"/>
    </location>
</feature>
<evidence type="ECO:0000256" key="2">
    <source>
        <dbReference type="ARBA" id="ARBA00022737"/>
    </source>
</evidence>
<gene>
    <name evidence="4" type="primary">LRRC63</name>
    <name evidence="4" type="ORF">BLAG_LOCUS7213</name>
</gene>
<evidence type="ECO:0000313" key="5">
    <source>
        <dbReference type="Proteomes" id="UP000838412"/>
    </source>
</evidence>
<dbReference type="Proteomes" id="UP000838412">
    <property type="component" value="Chromosome 14"/>
</dbReference>
<dbReference type="InterPro" id="IPR050216">
    <property type="entry name" value="LRR_domain-containing"/>
</dbReference>
<dbReference type="AlphaFoldDB" id="A0A8J9YZ82"/>
<dbReference type="SUPFAM" id="SSF52058">
    <property type="entry name" value="L domain-like"/>
    <property type="match status" value="1"/>
</dbReference>
<organism evidence="4 5">
    <name type="scientific">Branchiostoma lanceolatum</name>
    <name type="common">Common lancelet</name>
    <name type="synonym">Amphioxus lanceolatum</name>
    <dbReference type="NCBI Taxonomy" id="7740"/>
    <lineage>
        <taxon>Eukaryota</taxon>
        <taxon>Metazoa</taxon>
        <taxon>Chordata</taxon>
        <taxon>Cephalochordata</taxon>
        <taxon>Leptocardii</taxon>
        <taxon>Amphioxiformes</taxon>
        <taxon>Branchiostomatidae</taxon>
        <taxon>Branchiostoma</taxon>
    </lineage>
</organism>
<dbReference type="InterPro" id="IPR003591">
    <property type="entry name" value="Leu-rich_rpt_typical-subtyp"/>
</dbReference>
<keyword evidence="1" id="KW-0433">Leucine-rich repeat</keyword>
<dbReference type="Pfam" id="PF13855">
    <property type="entry name" value="LRR_8"/>
    <property type="match status" value="1"/>
</dbReference>
<proteinExistence type="predicted"/>
<sequence>MPGTLLRRPLPPKERQQPSVPMISPSPSPDIYRVHTPPHPLRLSPVPSLPSVVPSLASGMHLSQLEAPRDGLQSPVPTIDSKFMVAQKLEKQRSDTAGFIIKQNLLLPYKPRGPDFFPHREPKRPPPVSLTDLFREENFSDKKEPDFTLDDFHVDMSQVPTMPRRELQRAVLSKQNYNKMIKMLSEEFSPRQEEVRTTEVRGEDVGVPEFKHRIPQRQLMIEMAAIIGDSMKLLRATMESEDEEEEVETRVSSGPLLHQKTHSRGVFLTAPPTAAPPSTPSTAPKQLSRYPSTALPPPSASPFHDSATPSEPPGTAELMLYHPDTPSTALPTSAGSMDLPLSAPPTAEPTDYLTPFTNLQASMPHLTSPPTAALVAQRALYSRMPSTAPVRPPDTNKSLALPSTAPGLLSSSNHERAERKDPARGLSLEGYPTLPPIASERASIPPTEMSMPMSTTFEEETVTTETVEEKIPPKISEEPSKRGTATGTANRGTPKTPGRLSRREKEVLEAVRQQLVSEYPEADALFNTVTNKYFMGSRRSGSPFEAQGEDDTISPTELAVLDTIVNGGHVLSIKAHFVNQLPDIAPITNTLVYLNLSFNDFHSFPSAVLLLKNLEILKMRNNPINEIPQGIYKLRKLRTFVLSYCMVTSLPLSFYTLTDLQYVDLSYNRISFLPNDVRRLQKLYDLNLEGNQLAAMPCGALKLRRLKHLKVKNNFMHPLLWKENAEKMPQRLIDMCSVVLMKDDLYRSHRNLPVTAQSILDSTDGVCDCCHGPLYGPGIRLIRPCSKIFGIRKLPFLFVACSPHCHNIFMTSTASISKLLYEDD</sequence>
<feature type="compositionally biased region" description="Basic and acidic residues" evidence="3">
    <location>
        <begin position="467"/>
        <end position="481"/>
    </location>
</feature>
<feature type="region of interest" description="Disordered" evidence="3">
    <location>
        <begin position="463"/>
        <end position="501"/>
    </location>
</feature>
<accession>A0A8J9YZ82</accession>
<evidence type="ECO:0000313" key="4">
    <source>
        <dbReference type="EMBL" id="CAH1244617.1"/>
    </source>
</evidence>
<feature type="region of interest" description="Disordered" evidence="3">
    <location>
        <begin position="1"/>
        <end position="48"/>
    </location>
</feature>
<dbReference type="InterPro" id="IPR001611">
    <property type="entry name" value="Leu-rich_rpt"/>
</dbReference>
<keyword evidence="2" id="KW-0677">Repeat</keyword>
<dbReference type="PANTHER" id="PTHR48051">
    <property type="match status" value="1"/>
</dbReference>
<evidence type="ECO:0000256" key="3">
    <source>
        <dbReference type="SAM" id="MobiDB-lite"/>
    </source>
</evidence>
<dbReference type="OrthoDB" id="660555at2759"/>
<feature type="compositionally biased region" description="Low complexity" evidence="3">
    <location>
        <begin position="482"/>
        <end position="493"/>
    </location>
</feature>
<dbReference type="EMBL" id="OV696699">
    <property type="protein sequence ID" value="CAH1244617.1"/>
    <property type="molecule type" value="Genomic_DNA"/>
</dbReference>
<keyword evidence="5" id="KW-1185">Reference proteome</keyword>